<proteinExistence type="predicted"/>
<reference evidence="1" key="2">
    <citation type="journal article" date="2012" name="PLoS ONE">
        <title>A Deeply Branching Thermophilic Bacterium with an Ancient Acetyl-CoA Pathway Dominates a Subsurface Ecosystem.</title>
        <authorList>
            <person name="Takami H."/>
            <person name="Noguchi H."/>
            <person name="Takaki Y."/>
            <person name="Uchiyama I."/>
            <person name="Toyoda A."/>
            <person name="Nishi S."/>
            <person name="Chee G.-J."/>
            <person name="Arai W."/>
            <person name="Nunoura T."/>
            <person name="Itoh T."/>
            <person name="Hattori M."/>
            <person name="Takai K."/>
        </authorList>
    </citation>
    <scope>NUCLEOTIDE SEQUENCE</scope>
</reference>
<gene>
    <name evidence="1" type="ORF">HGMM_F22A10C12</name>
</gene>
<name>H5SFK0_9BACT</name>
<dbReference type="AlphaFoldDB" id="H5SFK0"/>
<accession>H5SFK0</accession>
<sequence length="438" mass="49766">MWVISVGGILGLPVRTSSWGIPEETLLERTFRVDAEAEVVAELQARSPEANWGEAGREAAVLAVLLNERYHQDVVLFAGAEPFRYALHLGRVRPGAHTVRLMWNRARSAPHVPAPVIEDFTLHPVSRADPEFLPLAHSPILYARPNTIGRFSDIPLLMWYEVTRAPETLTIRYSVIFSNEDGGTETSALMARWGRATDIEWVYAVTLTPTGRVLDARYQGPRHRTRRFRGRREGDHPLLLVVSDNNNFSDRGRSPMRFALRPIPFDTSAVAREELMDQHPWTYRIMAEELKREGKLGSTVRVGEHIPDPRRYVYIEIAADQRDAGLSLAVKLAGDRMWYASDLGLAYFKLERSGFLRTAVPLPEGATASRIERLLLRCDALEDPRPPRDGERLMRAECFVRSIRKVFLLDSEFRPGPSLPIRIDPIRLRIGDLVEIWP</sequence>
<protein>
    <submittedName>
        <fullName evidence="1">Hypothetical conserved protein</fullName>
    </submittedName>
</protein>
<reference evidence="1" key="1">
    <citation type="journal article" date="2005" name="Environ. Microbiol.">
        <title>Genetic and functional properties of uncultivated thermophilic crenarchaeotes from a subsurface gold mine as revealed by analysis of genome fragments.</title>
        <authorList>
            <person name="Nunoura T."/>
            <person name="Hirayama H."/>
            <person name="Takami H."/>
            <person name="Oida H."/>
            <person name="Nishi S."/>
            <person name="Shimamura S."/>
            <person name="Suzuki Y."/>
            <person name="Inagaki F."/>
            <person name="Takai K."/>
            <person name="Nealson K.H."/>
            <person name="Horikoshi K."/>
        </authorList>
    </citation>
    <scope>NUCLEOTIDE SEQUENCE</scope>
</reference>
<dbReference type="EMBL" id="AP011704">
    <property type="protein sequence ID" value="BAL54936.1"/>
    <property type="molecule type" value="Genomic_DNA"/>
</dbReference>
<organism evidence="1">
    <name type="scientific">uncultured Acidobacteriota bacterium</name>
    <dbReference type="NCBI Taxonomy" id="171953"/>
    <lineage>
        <taxon>Bacteria</taxon>
        <taxon>Pseudomonadati</taxon>
        <taxon>Acidobacteriota</taxon>
        <taxon>environmental samples</taxon>
    </lineage>
</organism>
<evidence type="ECO:0000313" key="1">
    <source>
        <dbReference type="EMBL" id="BAL54936.1"/>
    </source>
</evidence>